<dbReference type="PROSITE" id="PS50893">
    <property type="entry name" value="ABC_TRANSPORTER_2"/>
    <property type="match status" value="1"/>
</dbReference>
<comment type="subcellular location">
    <subcellularLocation>
        <location evidence="1">Cell membrane</location>
        <topology evidence="1">Peripheral membrane protein</topology>
    </subcellularLocation>
</comment>
<dbReference type="SUPFAM" id="SSF52540">
    <property type="entry name" value="P-loop containing nucleoside triphosphate hydrolases"/>
    <property type="match status" value="1"/>
</dbReference>
<dbReference type="PIRSF" id="PIRSF039085">
    <property type="entry name" value="ABC_ATPase_HisP"/>
    <property type="match status" value="1"/>
</dbReference>
<sequence>MITIKGLSKKFGKQVVLDKLDVEIHQGEVIALIGSSGAGKSTFLRSLNFLETADAGTIQIGDSLLDVKTAGKDDILDLRQRLSMVFQQFNLFSRRTVLENVMEGLVQVKKMPVPKAKDLALKELTKVGLADKVDQYPKQLSGGQKQRVGLARALAMKPSVLLLDEPTSALDPELVREVEKAISQAAEDGQTMILVSHDMAFVEQVADRVLFLEKGKIIEEGTPEQIFHHPKQERTKNFLANYRREEAV</sequence>
<feature type="domain" description="ABC transporter" evidence="7">
    <location>
        <begin position="2"/>
        <end position="239"/>
    </location>
</feature>
<dbReference type="OrthoDB" id="1679618at2"/>
<evidence type="ECO:0000313" key="9">
    <source>
        <dbReference type="Proteomes" id="UP000461595"/>
    </source>
</evidence>
<evidence type="ECO:0000313" key="8">
    <source>
        <dbReference type="EMBL" id="MVX59555.1"/>
    </source>
</evidence>
<keyword evidence="5 8" id="KW-0067">ATP-binding</keyword>
<keyword evidence="4" id="KW-0547">Nucleotide-binding</keyword>
<dbReference type="SMART" id="SM00382">
    <property type="entry name" value="AAA"/>
    <property type="match status" value="1"/>
</dbReference>
<dbReference type="GO" id="GO:0016887">
    <property type="term" value="F:ATP hydrolysis activity"/>
    <property type="evidence" value="ECO:0007669"/>
    <property type="project" value="InterPro"/>
</dbReference>
<dbReference type="Pfam" id="PF00005">
    <property type="entry name" value="ABC_tran"/>
    <property type="match status" value="1"/>
</dbReference>
<comment type="caution">
    <text evidence="8">The sequence shown here is derived from an EMBL/GenBank/DDBJ whole genome shotgun (WGS) entry which is preliminary data.</text>
</comment>
<proteinExistence type="predicted"/>
<organism evidence="8 9">
    <name type="scientific">Streptococcus danieliae</name>
    <dbReference type="NCBI Taxonomy" id="747656"/>
    <lineage>
        <taxon>Bacteria</taxon>
        <taxon>Bacillati</taxon>
        <taxon>Bacillota</taxon>
        <taxon>Bacilli</taxon>
        <taxon>Lactobacillales</taxon>
        <taxon>Streptococcaceae</taxon>
        <taxon>Streptococcus</taxon>
    </lineage>
</organism>
<evidence type="ECO:0000256" key="1">
    <source>
        <dbReference type="ARBA" id="ARBA00004202"/>
    </source>
</evidence>
<dbReference type="InterPro" id="IPR050086">
    <property type="entry name" value="MetN_ABC_transporter-like"/>
</dbReference>
<reference evidence="8 9" key="1">
    <citation type="submission" date="2019-12" db="EMBL/GenBank/DDBJ databases">
        <title>Microbes associate with the intestines of laboratory mice.</title>
        <authorList>
            <person name="Navarre W."/>
            <person name="Wong E."/>
        </authorList>
    </citation>
    <scope>NUCLEOTIDE SEQUENCE [LARGE SCALE GENOMIC DNA]</scope>
    <source>
        <strain evidence="8 9">NM51_B2-22</strain>
    </source>
</reference>
<evidence type="ECO:0000256" key="4">
    <source>
        <dbReference type="ARBA" id="ARBA00022741"/>
    </source>
</evidence>
<dbReference type="GO" id="GO:0005886">
    <property type="term" value="C:plasma membrane"/>
    <property type="evidence" value="ECO:0007669"/>
    <property type="project" value="UniProtKB-SubCell"/>
</dbReference>
<evidence type="ECO:0000256" key="2">
    <source>
        <dbReference type="ARBA" id="ARBA00022448"/>
    </source>
</evidence>
<evidence type="ECO:0000256" key="6">
    <source>
        <dbReference type="ARBA" id="ARBA00023136"/>
    </source>
</evidence>
<dbReference type="PANTHER" id="PTHR43166:SF35">
    <property type="entry name" value="L-CYSTINE IMPORT ATP-BINDING PROTEIN TCYN"/>
    <property type="match status" value="1"/>
</dbReference>
<name>A0A7X3G9N2_9STRE</name>
<dbReference type="Proteomes" id="UP000461595">
    <property type="component" value="Unassembled WGS sequence"/>
</dbReference>
<gene>
    <name evidence="8" type="ORF">E5983_07930</name>
</gene>
<evidence type="ECO:0000259" key="7">
    <source>
        <dbReference type="PROSITE" id="PS50893"/>
    </source>
</evidence>
<keyword evidence="3" id="KW-1003">Cell membrane</keyword>
<dbReference type="RefSeq" id="WP_160333322.1">
    <property type="nucleotide sequence ID" value="NZ_WSRS01000086.1"/>
</dbReference>
<dbReference type="InterPro" id="IPR030679">
    <property type="entry name" value="ABC_ATPase_HisP-typ"/>
</dbReference>
<dbReference type="GO" id="GO:0015424">
    <property type="term" value="F:ABC-type amino acid transporter activity"/>
    <property type="evidence" value="ECO:0007669"/>
    <property type="project" value="InterPro"/>
</dbReference>
<protein>
    <submittedName>
        <fullName evidence="8">ATP-binding cassette domain-containing protein</fullName>
    </submittedName>
</protein>
<keyword evidence="6" id="KW-0472">Membrane</keyword>
<dbReference type="GO" id="GO:0005524">
    <property type="term" value="F:ATP binding"/>
    <property type="evidence" value="ECO:0007669"/>
    <property type="project" value="UniProtKB-KW"/>
</dbReference>
<dbReference type="PANTHER" id="PTHR43166">
    <property type="entry name" value="AMINO ACID IMPORT ATP-BINDING PROTEIN"/>
    <property type="match status" value="1"/>
</dbReference>
<accession>A0A7X3G9N2</accession>
<keyword evidence="2" id="KW-0813">Transport</keyword>
<dbReference type="EMBL" id="WSRS01000086">
    <property type="protein sequence ID" value="MVX59555.1"/>
    <property type="molecule type" value="Genomic_DNA"/>
</dbReference>
<evidence type="ECO:0000256" key="5">
    <source>
        <dbReference type="ARBA" id="ARBA00022840"/>
    </source>
</evidence>
<dbReference type="InterPro" id="IPR027417">
    <property type="entry name" value="P-loop_NTPase"/>
</dbReference>
<dbReference type="InterPro" id="IPR003439">
    <property type="entry name" value="ABC_transporter-like_ATP-bd"/>
</dbReference>
<evidence type="ECO:0000256" key="3">
    <source>
        <dbReference type="ARBA" id="ARBA00022475"/>
    </source>
</evidence>
<dbReference type="Gene3D" id="3.40.50.300">
    <property type="entry name" value="P-loop containing nucleotide triphosphate hydrolases"/>
    <property type="match status" value="1"/>
</dbReference>
<dbReference type="AlphaFoldDB" id="A0A7X3G9N2"/>
<dbReference type="InterPro" id="IPR017871">
    <property type="entry name" value="ABC_transporter-like_CS"/>
</dbReference>
<dbReference type="PROSITE" id="PS00211">
    <property type="entry name" value="ABC_TRANSPORTER_1"/>
    <property type="match status" value="1"/>
</dbReference>
<dbReference type="InterPro" id="IPR003593">
    <property type="entry name" value="AAA+_ATPase"/>
</dbReference>